<feature type="domain" description="Ice-binding protein C-terminal" evidence="2">
    <location>
        <begin position="388"/>
        <end position="411"/>
    </location>
</feature>
<reference evidence="3 4" key="1">
    <citation type="journal article" date="2020" name="Microorganisms">
        <title>Osmotic Adaptation and Compatible Solute Biosynthesis of Phototrophic Bacteria as Revealed from Genome Analyses.</title>
        <authorList>
            <person name="Imhoff J.F."/>
            <person name="Rahn T."/>
            <person name="Kunzel S."/>
            <person name="Keller A."/>
            <person name="Neulinger S.C."/>
        </authorList>
    </citation>
    <scope>NUCLEOTIDE SEQUENCE [LARGE SCALE GENOMIC DNA]</scope>
    <source>
        <strain evidence="3 4">DSM 25653</strain>
    </source>
</reference>
<evidence type="ECO:0000313" key="3">
    <source>
        <dbReference type="EMBL" id="MBK1617385.1"/>
    </source>
</evidence>
<dbReference type="AlphaFoldDB" id="A0A9X1B2I8"/>
<evidence type="ECO:0000259" key="2">
    <source>
        <dbReference type="Pfam" id="PF07589"/>
    </source>
</evidence>
<evidence type="ECO:0000313" key="4">
    <source>
        <dbReference type="Proteomes" id="UP001138768"/>
    </source>
</evidence>
<dbReference type="Pfam" id="PF07589">
    <property type="entry name" value="PEP-CTERM"/>
    <property type="match status" value="1"/>
</dbReference>
<gene>
    <name evidence="3" type="ORF">CKO42_02725</name>
</gene>
<dbReference type="EMBL" id="NRRY01000003">
    <property type="protein sequence ID" value="MBK1617385.1"/>
    <property type="molecule type" value="Genomic_DNA"/>
</dbReference>
<sequence>MFSMISSWKESPEENLSKNFTRLAAGQTIESSKIAKILFYMYILFLACGLHSKLRLILGLNVSSKNAWMKISRDLCSEQHNLTSKPTGKTMNIIKLLPLSIAVSTAMATNVASAALMYIDLGTNDYDSFTQAQFEADADTTTAPFSEFILGQILGTSIFDLSNGSIFGNVTETNDPTILAAYGALSEAPTDYKKSSSTQTEIYFPISRAQLNIDQLSPLDTPFADDEGFTLTWGLDVRYSFTGTLGANGPSYTGGYFDVYFNDFDAINSAGQDLNIGGSSNDRLVFSGEVTGSSIANGNLDVFSNIVFAEQGFLWIADSNGTFRDTYEIIAQGGGTSFPVLTYDTNINPPVPDASQLVTLAGDTQNGAPYQLAAIRQLTLDGSASAEVPEPATLALIGMGLLGAGFAGRRRAKR</sequence>
<organism evidence="3 4">
    <name type="scientific">Lamprobacter modestohalophilus</name>
    <dbReference type="NCBI Taxonomy" id="1064514"/>
    <lineage>
        <taxon>Bacteria</taxon>
        <taxon>Pseudomonadati</taxon>
        <taxon>Pseudomonadota</taxon>
        <taxon>Gammaproteobacteria</taxon>
        <taxon>Chromatiales</taxon>
        <taxon>Chromatiaceae</taxon>
        <taxon>Lamprobacter</taxon>
    </lineage>
</organism>
<keyword evidence="1" id="KW-0812">Transmembrane</keyword>
<keyword evidence="1" id="KW-0472">Membrane</keyword>
<dbReference type="InterPro" id="IPR013424">
    <property type="entry name" value="Ice-binding_C"/>
</dbReference>
<keyword evidence="4" id="KW-1185">Reference proteome</keyword>
<feature type="transmembrane region" description="Helical" evidence="1">
    <location>
        <begin position="37"/>
        <end position="60"/>
    </location>
</feature>
<accession>A0A9X1B2I8</accession>
<dbReference type="NCBIfam" id="TIGR02595">
    <property type="entry name" value="PEP_CTERM"/>
    <property type="match status" value="1"/>
</dbReference>
<protein>
    <recommendedName>
        <fullName evidence="2">Ice-binding protein C-terminal domain-containing protein</fullName>
    </recommendedName>
</protein>
<keyword evidence="1" id="KW-1133">Transmembrane helix</keyword>
<evidence type="ECO:0000256" key="1">
    <source>
        <dbReference type="SAM" id="Phobius"/>
    </source>
</evidence>
<comment type="caution">
    <text evidence="3">The sequence shown here is derived from an EMBL/GenBank/DDBJ whole genome shotgun (WGS) entry which is preliminary data.</text>
</comment>
<proteinExistence type="predicted"/>
<dbReference type="Proteomes" id="UP001138768">
    <property type="component" value="Unassembled WGS sequence"/>
</dbReference>
<name>A0A9X1B2I8_9GAMM</name>
<dbReference type="RefSeq" id="WP_200238310.1">
    <property type="nucleotide sequence ID" value="NZ_NRRY01000003.1"/>
</dbReference>
<feature type="transmembrane region" description="Helical" evidence="1">
    <location>
        <begin position="96"/>
        <end position="119"/>
    </location>
</feature>